<protein>
    <submittedName>
        <fullName evidence="4">DedA family protein</fullName>
    </submittedName>
</protein>
<sequence length="202" mass="22567">MDFEIMQLIHQYGYISLSILLALGIVGLPVPDEILLATAGCLTAADNLSLPLVLLFAVAGSFLGITASYYIGIKFGRPLLDKFAPKIGISVSHIDKTNQYFQRYGKAALFFGYFIPGVRHLTAYFAGMYSTPFKTFALYAYSGAVFWCFFFILLGHMLAQKIYLAFDIIHRLGLYAFSAVLIGAVIWLIVWNKKKESISEKF</sequence>
<comment type="similarity">
    <text evidence="1">Belongs to the DedA family.</text>
</comment>
<dbReference type="PANTHER" id="PTHR42709">
    <property type="entry name" value="ALKALINE PHOSPHATASE LIKE PROTEIN"/>
    <property type="match status" value="1"/>
</dbReference>
<evidence type="ECO:0000259" key="3">
    <source>
        <dbReference type="Pfam" id="PF09335"/>
    </source>
</evidence>
<accession>A0ABW2NP16</accession>
<feature type="transmembrane region" description="Helical" evidence="2">
    <location>
        <begin position="50"/>
        <end position="72"/>
    </location>
</feature>
<evidence type="ECO:0000313" key="4">
    <source>
        <dbReference type="EMBL" id="MFC7370943.1"/>
    </source>
</evidence>
<feature type="domain" description="VTT" evidence="3">
    <location>
        <begin position="30"/>
        <end position="156"/>
    </location>
</feature>
<feature type="transmembrane region" description="Helical" evidence="2">
    <location>
        <begin position="12"/>
        <end position="30"/>
    </location>
</feature>
<evidence type="ECO:0000256" key="2">
    <source>
        <dbReference type="SAM" id="Phobius"/>
    </source>
</evidence>
<reference evidence="5" key="1">
    <citation type="journal article" date="2019" name="Int. J. Syst. Evol. Microbiol.">
        <title>The Global Catalogue of Microorganisms (GCM) 10K type strain sequencing project: providing services to taxonomists for standard genome sequencing and annotation.</title>
        <authorList>
            <consortium name="The Broad Institute Genomics Platform"/>
            <consortium name="The Broad Institute Genome Sequencing Center for Infectious Disease"/>
            <person name="Wu L."/>
            <person name="Ma J."/>
        </authorList>
    </citation>
    <scope>NUCLEOTIDE SEQUENCE [LARGE SCALE GENOMIC DNA]</scope>
    <source>
        <strain evidence="5">NBRC 106396</strain>
    </source>
</reference>
<name>A0ABW2NP16_9BACL</name>
<keyword evidence="5" id="KW-1185">Reference proteome</keyword>
<comment type="caution">
    <text evidence="4">The sequence shown here is derived from an EMBL/GenBank/DDBJ whole genome shotgun (WGS) entry which is preliminary data.</text>
</comment>
<dbReference type="InterPro" id="IPR032816">
    <property type="entry name" value="VTT_dom"/>
</dbReference>
<organism evidence="4 5">
    <name type="scientific">Fictibacillus iocasae</name>
    <dbReference type="NCBI Taxonomy" id="2715437"/>
    <lineage>
        <taxon>Bacteria</taxon>
        <taxon>Bacillati</taxon>
        <taxon>Bacillota</taxon>
        <taxon>Bacilli</taxon>
        <taxon>Bacillales</taxon>
        <taxon>Fictibacillaceae</taxon>
        <taxon>Fictibacillus</taxon>
    </lineage>
</organism>
<evidence type="ECO:0000313" key="5">
    <source>
        <dbReference type="Proteomes" id="UP001596549"/>
    </source>
</evidence>
<dbReference type="RefSeq" id="WP_379747022.1">
    <property type="nucleotide sequence ID" value="NZ_JBHTCP010000009.1"/>
</dbReference>
<keyword evidence="2" id="KW-1133">Transmembrane helix</keyword>
<dbReference type="InterPro" id="IPR051311">
    <property type="entry name" value="DedA_domain"/>
</dbReference>
<feature type="transmembrane region" description="Helical" evidence="2">
    <location>
        <begin position="138"/>
        <end position="160"/>
    </location>
</feature>
<evidence type="ECO:0000256" key="1">
    <source>
        <dbReference type="ARBA" id="ARBA00010792"/>
    </source>
</evidence>
<proteinExistence type="inferred from homology"/>
<gene>
    <name evidence="4" type="ORF">ACFQPF_04580</name>
</gene>
<dbReference type="Proteomes" id="UP001596549">
    <property type="component" value="Unassembled WGS sequence"/>
</dbReference>
<keyword evidence="2" id="KW-0812">Transmembrane</keyword>
<dbReference type="Pfam" id="PF09335">
    <property type="entry name" value="VTT_dom"/>
    <property type="match status" value="1"/>
</dbReference>
<feature type="transmembrane region" description="Helical" evidence="2">
    <location>
        <begin position="172"/>
        <end position="191"/>
    </location>
</feature>
<dbReference type="EMBL" id="JBHTCP010000009">
    <property type="protein sequence ID" value="MFC7370943.1"/>
    <property type="molecule type" value="Genomic_DNA"/>
</dbReference>
<keyword evidence="2" id="KW-0472">Membrane</keyword>
<dbReference type="PANTHER" id="PTHR42709:SF9">
    <property type="entry name" value="ALKALINE PHOSPHATASE LIKE PROTEIN"/>
    <property type="match status" value="1"/>
</dbReference>
<feature type="transmembrane region" description="Helical" evidence="2">
    <location>
        <begin position="107"/>
        <end position="126"/>
    </location>
</feature>